<comment type="caution">
    <text evidence="1">The sequence shown here is derived from an EMBL/GenBank/DDBJ whole genome shotgun (WGS) entry which is preliminary data.</text>
</comment>
<dbReference type="Gene3D" id="3.40.50.1820">
    <property type="entry name" value="alpha/beta hydrolase"/>
    <property type="match status" value="1"/>
</dbReference>
<evidence type="ECO:0000313" key="2">
    <source>
        <dbReference type="Proteomes" id="UP000556329"/>
    </source>
</evidence>
<gene>
    <name evidence="1" type="ORF">HNQ71_004967</name>
</gene>
<name>A0A841PAQ3_9HYPH</name>
<protein>
    <recommendedName>
        <fullName evidence="3">Serine hydrolase family protein</fullName>
    </recommendedName>
</protein>
<accession>A0A841PAQ3</accession>
<sequence>MTHFIILPGSGGSGPAHWQSRWESANPAMRRFQPSSWDLPDFTDWLAALEAAVIEAPEPPVLVAHSLSCLLIAHWQKISRRPVKAALLVGVPDPRAAVFPAYGMAFAKIPEGRLRFVSLVVTSTDDPYGAPDYAEARAKQWGSGMAVIGAFGHINADSGLGDWPEGYALLDGLVSEARVSRHSPGQG</sequence>
<evidence type="ECO:0000313" key="1">
    <source>
        <dbReference type="EMBL" id="MBB6412277.1"/>
    </source>
</evidence>
<dbReference type="Pfam" id="PF06821">
    <property type="entry name" value="Ser_hydrolase"/>
    <property type="match status" value="1"/>
</dbReference>
<evidence type="ECO:0008006" key="3">
    <source>
        <dbReference type="Google" id="ProtNLM"/>
    </source>
</evidence>
<dbReference type="RefSeq" id="WP_184875197.1">
    <property type="nucleotide sequence ID" value="NZ_JACHEF010000005.1"/>
</dbReference>
<dbReference type="EMBL" id="JACHEF010000005">
    <property type="protein sequence ID" value="MBB6412277.1"/>
    <property type="molecule type" value="Genomic_DNA"/>
</dbReference>
<keyword evidence="2" id="KW-1185">Reference proteome</keyword>
<proteinExistence type="predicted"/>
<dbReference type="Proteomes" id="UP000556329">
    <property type="component" value="Unassembled WGS sequence"/>
</dbReference>
<dbReference type="InterPro" id="IPR010662">
    <property type="entry name" value="RBBP9/YdeN"/>
</dbReference>
<dbReference type="GO" id="GO:0016787">
    <property type="term" value="F:hydrolase activity"/>
    <property type="evidence" value="ECO:0007669"/>
    <property type="project" value="InterPro"/>
</dbReference>
<reference evidence="1 2" key="1">
    <citation type="submission" date="2020-08" db="EMBL/GenBank/DDBJ databases">
        <title>Genomic Encyclopedia of Type Strains, Phase IV (KMG-IV): sequencing the most valuable type-strain genomes for metagenomic binning, comparative biology and taxonomic classification.</title>
        <authorList>
            <person name="Goeker M."/>
        </authorList>
    </citation>
    <scope>NUCLEOTIDE SEQUENCE [LARGE SCALE GENOMIC DNA]</scope>
    <source>
        <strain evidence="1 2">DSM 100039</strain>
    </source>
</reference>
<organism evidence="1 2">
    <name type="scientific">Mesorhizobium sangaii</name>
    <dbReference type="NCBI Taxonomy" id="505389"/>
    <lineage>
        <taxon>Bacteria</taxon>
        <taxon>Pseudomonadati</taxon>
        <taxon>Pseudomonadota</taxon>
        <taxon>Alphaproteobacteria</taxon>
        <taxon>Hyphomicrobiales</taxon>
        <taxon>Phyllobacteriaceae</taxon>
        <taxon>Mesorhizobium</taxon>
    </lineage>
</organism>
<dbReference type="InterPro" id="IPR029058">
    <property type="entry name" value="AB_hydrolase_fold"/>
</dbReference>
<dbReference type="AlphaFoldDB" id="A0A841PAQ3"/>
<dbReference type="SUPFAM" id="SSF53474">
    <property type="entry name" value="alpha/beta-Hydrolases"/>
    <property type="match status" value="1"/>
</dbReference>